<evidence type="ECO:0000256" key="3">
    <source>
        <dbReference type="ARBA" id="ARBA00023163"/>
    </source>
</evidence>
<dbReference type="CDD" id="cd12148">
    <property type="entry name" value="fungal_TF_MHR"/>
    <property type="match status" value="1"/>
</dbReference>
<reference evidence="8" key="2">
    <citation type="submission" date="2023-06" db="EMBL/GenBank/DDBJ databases">
        <authorList>
            <consortium name="Lawrence Berkeley National Laboratory"/>
            <person name="Mondo S.J."/>
            <person name="Hensen N."/>
            <person name="Bonometti L."/>
            <person name="Westerberg I."/>
            <person name="Brannstrom I.O."/>
            <person name="Guillou S."/>
            <person name="Cros-Aarteil S."/>
            <person name="Calhoun S."/>
            <person name="Haridas S."/>
            <person name="Kuo A."/>
            <person name="Pangilinan J."/>
            <person name="Riley R."/>
            <person name="Labutti K."/>
            <person name="Andreopoulos B."/>
            <person name="Lipzen A."/>
            <person name="Chen C."/>
            <person name="Yanf M."/>
            <person name="Daum C."/>
            <person name="Ng V."/>
            <person name="Clum A."/>
            <person name="Steindorff A."/>
            <person name="Ohm R."/>
            <person name="Martin F."/>
            <person name="Silar P."/>
            <person name="Natvig D."/>
            <person name="Lalanne C."/>
            <person name="Gautier V."/>
            <person name="Ament-Velasquez S.L."/>
            <person name="Kruys A."/>
            <person name="Hutchinson M.I."/>
            <person name="Powell A.J."/>
            <person name="Barry K."/>
            <person name="Miller A.N."/>
            <person name="Grigoriev I.V."/>
            <person name="Debuchy R."/>
            <person name="Gladieux P."/>
            <person name="Thoren M.H."/>
            <person name="Johannesson H."/>
        </authorList>
    </citation>
    <scope>NUCLEOTIDE SEQUENCE</scope>
    <source>
        <strain evidence="8">CBS 333.67</strain>
    </source>
</reference>
<feature type="compositionally biased region" description="Low complexity" evidence="5">
    <location>
        <begin position="78"/>
        <end position="107"/>
    </location>
</feature>
<feature type="region of interest" description="Disordered" evidence="5">
    <location>
        <begin position="648"/>
        <end position="671"/>
    </location>
</feature>
<dbReference type="GO" id="GO:0006351">
    <property type="term" value="P:DNA-templated transcription"/>
    <property type="evidence" value="ECO:0007669"/>
    <property type="project" value="InterPro"/>
</dbReference>
<dbReference type="GO" id="GO:0008270">
    <property type="term" value="F:zinc ion binding"/>
    <property type="evidence" value="ECO:0007669"/>
    <property type="project" value="InterPro"/>
</dbReference>
<dbReference type="PANTHER" id="PTHR47424">
    <property type="entry name" value="REGULATORY PROTEIN GAL4"/>
    <property type="match status" value="1"/>
</dbReference>
<evidence type="ECO:0000256" key="1">
    <source>
        <dbReference type="ARBA" id="ARBA00022723"/>
    </source>
</evidence>
<dbReference type="AlphaFoldDB" id="A0AAJ0GW29"/>
<evidence type="ECO:0000256" key="4">
    <source>
        <dbReference type="ARBA" id="ARBA00023242"/>
    </source>
</evidence>
<feature type="region of interest" description="Disordered" evidence="5">
    <location>
        <begin position="382"/>
        <end position="405"/>
    </location>
</feature>
<dbReference type="PANTHER" id="PTHR47424:SF12">
    <property type="entry name" value="TRANSCRIPTION FACTOR ASQA"/>
    <property type="match status" value="1"/>
</dbReference>
<evidence type="ECO:0000313" key="8">
    <source>
        <dbReference type="EMBL" id="KAK3307152.1"/>
    </source>
</evidence>
<dbReference type="CDD" id="cd00067">
    <property type="entry name" value="GAL4"/>
    <property type="match status" value="1"/>
</dbReference>
<evidence type="ECO:0000256" key="5">
    <source>
        <dbReference type="SAM" id="MobiDB-lite"/>
    </source>
</evidence>
<dbReference type="InterPro" id="IPR036864">
    <property type="entry name" value="Zn2-C6_fun-type_DNA-bd_sf"/>
</dbReference>
<evidence type="ECO:0000313" key="9">
    <source>
        <dbReference type="Proteomes" id="UP001273166"/>
    </source>
</evidence>
<feature type="domain" description="Zn(2)-C6 fungal-type" evidence="6">
    <location>
        <begin position="40"/>
        <end position="82"/>
    </location>
</feature>
<feature type="compositionally biased region" description="Gly residues" evidence="5">
    <location>
        <begin position="654"/>
        <end position="663"/>
    </location>
</feature>
<feature type="domain" description="Xylanolytic transcriptional activator regulatory" evidence="7">
    <location>
        <begin position="323"/>
        <end position="395"/>
    </location>
</feature>
<evidence type="ECO:0000259" key="7">
    <source>
        <dbReference type="SMART" id="SM00906"/>
    </source>
</evidence>
<dbReference type="SMART" id="SM00066">
    <property type="entry name" value="GAL4"/>
    <property type="match status" value="1"/>
</dbReference>
<dbReference type="InterPro" id="IPR051127">
    <property type="entry name" value="Fungal_SecMet_Regulators"/>
</dbReference>
<reference evidence="8" key="1">
    <citation type="journal article" date="2023" name="Mol. Phylogenet. Evol.">
        <title>Genome-scale phylogeny and comparative genomics of the fungal order Sordariales.</title>
        <authorList>
            <person name="Hensen N."/>
            <person name="Bonometti L."/>
            <person name="Westerberg I."/>
            <person name="Brannstrom I.O."/>
            <person name="Guillou S."/>
            <person name="Cros-Aarteil S."/>
            <person name="Calhoun S."/>
            <person name="Haridas S."/>
            <person name="Kuo A."/>
            <person name="Mondo S."/>
            <person name="Pangilinan J."/>
            <person name="Riley R."/>
            <person name="LaButti K."/>
            <person name="Andreopoulos B."/>
            <person name="Lipzen A."/>
            <person name="Chen C."/>
            <person name="Yan M."/>
            <person name="Daum C."/>
            <person name="Ng V."/>
            <person name="Clum A."/>
            <person name="Steindorff A."/>
            <person name="Ohm R.A."/>
            <person name="Martin F."/>
            <person name="Silar P."/>
            <person name="Natvig D.O."/>
            <person name="Lalanne C."/>
            <person name="Gautier V."/>
            <person name="Ament-Velasquez S.L."/>
            <person name="Kruys A."/>
            <person name="Hutchinson M.I."/>
            <person name="Powell A.J."/>
            <person name="Barry K."/>
            <person name="Miller A.N."/>
            <person name="Grigoriev I.V."/>
            <person name="Debuchy R."/>
            <person name="Gladieux P."/>
            <person name="Hiltunen Thoren M."/>
            <person name="Johannesson H."/>
        </authorList>
    </citation>
    <scope>NUCLEOTIDE SEQUENCE</scope>
    <source>
        <strain evidence="8">CBS 333.67</strain>
    </source>
</reference>
<feature type="compositionally biased region" description="Low complexity" evidence="5">
    <location>
        <begin position="127"/>
        <end position="141"/>
    </location>
</feature>
<dbReference type="GO" id="GO:0005634">
    <property type="term" value="C:nucleus"/>
    <property type="evidence" value="ECO:0007669"/>
    <property type="project" value="TreeGrafter"/>
</dbReference>
<dbReference type="GO" id="GO:0000978">
    <property type="term" value="F:RNA polymerase II cis-regulatory region sequence-specific DNA binding"/>
    <property type="evidence" value="ECO:0007669"/>
    <property type="project" value="TreeGrafter"/>
</dbReference>
<comment type="caution">
    <text evidence="8">The sequence shown here is derived from an EMBL/GenBank/DDBJ whole genome shotgun (WGS) entry which is preliminary data.</text>
</comment>
<dbReference type="GO" id="GO:0000435">
    <property type="term" value="P:positive regulation of transcription from RNA polymerase II promoter by galactose"/>
    <property type="evidence" value="ECO:0007669"/>
    <property type="project" value="TreeGrafter"/>
</dbReference>
<keyword evidence="2" id="KW-0805">Transcription regulation</keyword>
<name>A0AAJ0GW29_9PEZI</name>
<keyword evidence="4" id="KW-0539">Nucleus</keyword>
<dbReference type="Pfam" id="PF00172">
    <property type="entry name" value="Zn_clus"/>
    <property type="match status" value="1"/>
</dbReference>
<feature type="region of interest" description="Disordered" evidence="5">
    <location>
        <begin position="78"/>
        <end position="141"/>
    </location>
</feature>
<dbReference type="EMBL" id="JAUDZG010000003">
    <property type="protein sequence ID" value="KAK3307152.1"/>
    <property type="molecule type" value="Genomic_DNA"/>
</dbReference>
<keyword evidence="3" id="KW-0804">Transcription</keyword>
<dbReference type="RefSeq" id="XP_062722932.1">
    <property type="nucleotide sequence ID" value="XM_062862166.1"/>
</dbReference>
<accession>A0AAJ0GW29</accession>
<gene>
    <name evidence="8" type="ORF">B0T15DRAFT_166279</name>
</gene>
<dbReference type="SUPFAM" id="SSF57701">
    <property type="entry name" value="Zn2/Cys6 DNA-binding domain"/>
    <property type="match status" value="1"/>
</dbReference>
<proteinExistence type="predicted"/>
<evidence type="ECO:0000259" key="6">
    <source>
        <dbReference type="SMART" id="SM00066"/>
    </source>
</evidence>
<protein>
    <submittedName>
        <fullName evidence="8">Fungal-specific transcription factor</fullName>
    </submittedName>
</protein>
<feature type="compositionally biased region" description="Polar residues" evidence="5">
    <location>
        <begin position="24"/>
        <end position="40"/>
    </location>
</feature>
<dbReference type="GO" id="GO:0000981">
    <property type="term" value="F:DNA-binding transcription factor activity, RNA polymerase II-specific"/>
    <property type="evidence" value="ECO:0007669"/>
    <property type="project" value="InterPro"/>
</dbReference>
<dbReference type="SMART" id="SM00906">
    <property type="entry name" value="Fungal_trans"/>
    <property type="match status" value="1"/>
</dbReference>
<keyword evidence="1" id="KW-0479">Metal-binding</keyword>
<sequence length="748" mass="80255">MFYTFRSGIAEGPTPPPRPVRQPGSGSTRSDGPASAQSRSGAFKACKRCRLYRIKCGDKPCAACRANNAKCVWQSPAESAATGASSSRTSSLSSPARSRSRTASPPSTLAPVTVAVAAEDPSTRTISSAPPSAQFSSSSDSPARDFRLLLKTVSAGLSSDGAWDSNPFPPLPQDAGLWHDIAARVDPSPTPLNKAQQTYFARLFWTSCGSFFPLMSEVEFQALFAADWASLFSNNPIAAAVVDGMTALGTQCGYASGTGGRILGFDAATRAADPHLLRQRSVEYFARCRDRLRDEGARVTVDAIRCYVVLSLYHLQANQLESAYYIVGLGVRRAHMIKLHQAPPPHLGSHEAVGRILTWWMLYWLDIHCSMQLDRPPAVQQSTVTCPLPPDPRDDPLADATSGQAPWKGIHPSAFTYFSAKLTRAMAEALEGAPSAILQHTSVSALEESAQQLLSNSMKSLEIWRASLPVQLTSAREESSGSSSSSSTSSLGLELATPDWLQRQRMILDLRYSNACMLLQRPFVLWSQIPGMSGISEENLPRSKYHADGAVRHASNMISLLYGTYSKTDIFDGLPMTLQSLWNAAMTLTAHIYVTGGASPQAAEHAYSLSTALVVLESLSHANPEAVRVYSIISLLASRLQEATGLRIHHGDSSTGGDGGGGERTPAEPDPAFLFSPTDLSGLGDTAALSGFYAPVNTMQQTLLDDANYITTGFDNTLYPGFENLFDDLGGEAHASSSSSSQFVSKHS</sequence>
<keyword evidence="9" id="KW-1185">Reference proteome</keyword>
<dbReference type="InterPro" id="IPR001138">
    <property type="entry name" value="Zn2Cys6_DnaBD"/>
</dbReference>
<dbReference type="Proteomes" id="UP001273166">
    <property type="component" value="Unassembled WGS sequence"/>
</dbReference>
<dbReference type="Pfam" id="PF04082">
    <property type="entry name" value="Fungal_trans"/>
    <property type="match status" value="1"/>
</dbReference>
<organism evidence="8 9">
    <name type="scientific">Chaetomium strumarium</name>
    <dbReference type="NCBI Taxonomy" id="1170767"/>
    <lineage>
        <taxon>Eukaryota</taxon>
        <taxon>Fungi</taxon>
        <taxon>Dikarya</taxon>
        <taxon>Ascomycota</taxon>
        <taxon>Pezizomycotina</taxon>
        <taxon>Sordariomycetes</taxon>
        <taxon>Sordariomycetidae</taxon>
        <taxon>Sordariales</taxon>
        <taxon>Chaetomiaceae</taxon>
        <taxon>Chaetomium</taxon>
    </lineage>
</organism>
<dbReference type="InterPro" id="IPR007219">
    <property type="entry name" value="XnlR_reg_dom"/>
</dbReference>
<feature type="region of interest" description="Disordered" evidence="5">
    <location>
        <begin position="1"/>
        <end position="41"/>
    </location>
</feature>
<evidence type="ECO:0000256" key="2">
    <source>
        <dbReference type="ARBA" id="ARBA00023015"/>
    </source>
</evidence>
<dbReference type="GeneID" id="87880995"/>